<comment type="caution">
    <text evidence="1">The sequence shown here is derived from an EMBL/GenBank/DDBJ whole genome shotgun (WGS) entry which is preliminary data.</text>
</comment>
<accession>A0A3B0A5K3</accession>
<sequence length="163" mass="18207">MDGVINATSPQWGVEPSTGKARAAGTTYRLRWAAPLVDRIRELHTTHQVEVRWCTTWCAYADELERLWDLPALGRAFWEDVNGYAAKVAKLAAARQVLADGRRLIWTDDTEVPMSGPVSDELTADGRSLLIRPDEWYGLRPVDLDAIEAFGREALEAIKARTA</sequence>
<evidence type="ECO:0000313" key="1">
    <source>
        <dbReference type="EMBL" id="RKN56028.1"/>
    </source>
</evidence>
<reference evidence="1 2" key="1">
    <citation type="journal article" date="2015" name="Int. J. Syst. Evol. Microbiol.">
        <title>Micromonospora costi sp. nov., isolated from a leaf of Costus speciosus.</title>
        <authorList>
            <person name="Thawai C."/>
        </authorList>
    </citation>
    <scope>NUCLEOTIDE SEQUENCE [LARGE SCALE GENOMIC DNA]</scope>
    <source>
        <strain evidence="1 2">CS1-12</strain>
    </source>
</reference>
<keyword evidence="2" id="KW-1185">Reference proteome</keyword>
<evidence type="ECO:0000313" key="2">
    <source>
        <dbReference type="Proteomes" id="UP000279968"/>
    </source>
</evidence>
<dbReference type="Proteomes" id="UP000279968">
    <property type="component" value="Unassembled WGS sequence"/>
</dbReference>
<organism evidence="1 2">
    <name type="scientific">Micromonospora costi</name>
    <dbReference type="NCBI Taxonomy" id="1530042"/>
    <lineage>
        <taxon>Bacteria</taxon>
        <taxon>Bacillati</taxon>
        <taxon>Actinomycetota</taxon>
        <taxon>Actinomycetes</taxon>
        <taxon>Micromonosporales</taxon>
        <taxon>Micromonosporaceae</taxon>
        <taxon>Micromonospora</taxon>
    </lineage>
</organism>
<proteinExistence type="predicted"/>
<dbReference type="AlphaFoldDB" id="A0A3B0A5K3"/>
<name>A0A3B0A5K3_9ACTN</name>
<protein>
    <submittedName>
        <fullName evidence="1">Uncharacterized protein</fullName>
    </submittedName>
</protein>
<dbReference type="EMBL" id="RBAN01000002">
    <property type="protein sequence ID" value="RKN56028.1"/>
    <property type="molecule type" value="Genomic_DNA"/>
</dbReference>
<gene>
    <name evidence="1" type="ORF">D7193_15865</name>
</gene>